<reference evidence="2 3" key="1">
    <citation type="submission" date="2023-01" db="EMBL/GenBank/DDBJ databases">
        <title>Novel species of the genus Asticcacaulis isolated from rivers.</title>
        <authorList>
            <person name="Lu H."/>
        </authorList>
    </citation>
    <scope>NUCLEOTIDE SEQUENCE [LARGE SCALE GENOMIC DNA]</scope>
    <source>
        <strain evidence="2 3">LKC15W</strain>
    </source>
</reference>
<feature type="signal peptide" evidence="1">
    <location>
        <begin position="1"/>
        <end position="21"/>
    </location>
</feature>
<gene>
    <name evidence="2" type="ORF">PQU98_07410</name>
</gene>
<keyword evidence="3" id="KW-1185">Reference proteome</keyword>
<sequence length="271" mass="30351">MNIRFLAVAALSALCAMPSYAVTFAEMTVTCPVGGKSFEDSTWMSSSTWGQRPDGRPIGSADFPMTPPICPDNKLVMYREFSPDEVKALEGLIASPQYLALTDKDTPFYRAAWLEHKLNQESSDDFWLLLQATWEAEGNPDLKVRYQTELIARGEALKMAEPDEAGFVRQVRVLNARRELGQFDVALAELEATRKQMAKSKLAKELKDFKEYLGELRAVIVRHDARTEPLDVIGPFAAARVCAFAPETLTESDKAYCETPDIKKRVKGFKD</sequence>
<dbReference type="EMBL" id="JAQQKV010000001">
    <property type="protein sequence ID" value="MDC7675950.1"/>
    <property type="molecule type" value="Genomic_DNA"/>
</dbReference>
<dbReference type="Proteomes" id="UP001218579">
    <property type="component" value="Unassembled WGS sequence"/>
</dbReference>
<proteinExistence type="predicted"/>
<comment type="caution">
    <text evidence="2">The sequence shown here is derived from an EMBL/GenBank/DDBJ whole genome shotgun (WGS) entry which is preliminary data.</text>
</comment>
<accession>A0ABT5HI81</accession>
<feature type="chain" id="PRO_5046429796" description="DUF5667 domain-containing protein" evidence="1">
    <location>
        <begin position="22"/>
        <end position="271"/>
    </location>
</feature>
<protein>
    <recommendedName>
        <fullName evidence="4">DUF5667 domain-containing protein</fullName>
    </recommendedName>
</protein>
<evidence type="ECO:0008006" key="4">
    <source>
        <dbReference type="Google" id="ProtNLM"/>
    </source>
</evidence>
<dbReference type="RefSeq" id="WP_272744265.1">
    <property type="nucleotide sequence ID" value="NZ_JAQQKV010000001.1"/>
</dbReference>
<keyword evidence="1" id="KW-0732">Signal</keyword>
<evidence type="ECO:0000313" key="3">
    <source>
        <dbReference type="Proteomes" id="UP001218579"/>
    </source>
</evidence>
<evidence type="ECO:0000313" key="2">
    <source>
        <dbReference type="EMBL" id="MDC7675950.1"/>
    </source>
</evidence>
<evidence type="ECO:0000256" key="1">
    <source>
        <dbReference type="SAM" id="SignalP"/>
    </source>
</evidence>
<name>A0ABT5HI81_9CAUL</name>
<organism evidence="2 3">
    <name type="scientific">Asticcacaulis machinosus</name>
    <dbReference type="NCBI Taxonomy" id="2984211"/>
    <lineage>
        <taxon>Bacteria</taxon>
        <taxon>Pseudomonadati</taxon>
        <taxon>Pseudomonadota</taxon>
        <taxon>Alphaproteobacteria</taxon>
        <taxon>Caulobacterales</taxon>
        <taxon>Caulobacteraceae</taxon>
        <taxon>Asticcacaulis</taxon>
    </lineage>
</organism>